<dbReference type="Pfam" id="PF03081">
    <property type="entry name" value="Exo70_C"/>
    <property type="match status" value="1"/>
</dbReference>
<evidence type="ECO:0000256" key="3">
    <source>
        <dbReference type="ARBA" id="ARBA00022483"/>
    </source>
</evidence>
<evidence type="ECO:0000313" key="7">
    <source>
        <dbReference type="Proteomes" id="UP001497512"/>
    </source>
</evidence>
<comment type="similarity">
    <text evidence="1 4">Belongs to the EXO70 family.</text>
</comment>
<accession>A0ABP0TPF0</accession>
<name>A0ABP0TPF0_9BRYO</name>
<evidence type="ECO:0000256" key="2">
    <source>
        <dbReference type="ARBA" id="ARBA00022448"/>
    </source>
</evidence>
<dbReference type="SUPFAM" id="SSF74788">
    <property type="entry name" value="Cullin repeat-like"/>
    <property type="match status" value="1"/>
</dbReference>
<proteinExistence type="inferred from homology"/>
<evidence type="ECO:0000256" key="1">
    <source>
        <dbReference type="ARBA" id="ARBA00006756"/>
    </source>
</evidence>
<keyword evidence="2 4" id="KW-0813">Transport</keyword>
<reference evidence="6" key="1">
    <citation type="submission" date="2024-02" db="EMBL/GenBank/DDBJ databases">
        <authorList>
            <consortium name="ELIXIR-Norway"/>
            <consortium name="Elixir Norway"/>
        </authorList>
    </citation>
    <scope>NUCLEOTIDE SEQUENCE</scope>
</reference>
<dbReference type="Gene3D" id="1.20.1280.170">
    <property type="entry name" value="Exocyst complex component Exo70"/>
    <property type="match status" value="1"/>
</dbReference>
<evidence type="ECO:0000313" key="6">
    <source>
        <dbReference type="EMBL" id="CAK9201350.1"/>
    </source>
</evidence>
<keyword evidence="4" id="KW-0653">Protein transport</keyword>
<keyword evidence="3 4" id="KW-0268">Exocytosis</keyword>
<dbReference type="InterPro" id="IPR004140">
    <property type="entry name" value="Exo70"/>
</dbReference>
<dbReference type="EMBL" id="OZ019905">
    <property type="protein sequence ID" value="CAK9201350.1"/>
    <property type="molecule type" value="Genomic_DNA"/>
</dbReference>
<dbReference type="InterPro" id="IPR046364">
    <property type="entry name" value="Exo70_C"/>
</dbReference>
<evidence type="ECO:0000256" key="4">
    <source>
        <dbReference type="RuleBase" id="RU365026"/>
    </source>
</evidence>
<organism evidence="6 7">
    <name type="scientific">Sphagnum troendelagicum</name>
    <dbReference type="NCBI Taxonomy" id="128251"/>
    <lineage>
        <taxon>Eukaryota</taxon>
        <taxon>Viridiplantae</taxon>
        <taxon>Streptophyta</taxon>
        <taxon>Embryophyta</taxon>
        <taxon>Bryophyta</taxon>
        <taxon>Sphagnophytina</taxon>
        <taxon>Sphagnopsida</taxon>
        <taxon>Sphagnales</taxon>
        <taxon>Sphagnaceae</taxon>
        <taxon>Sphagnum</taxon>
    </lineage>
</organism>
<keyword evidence="7" id="KW-1185">Reference proteome</keyword>
<feature type="domain" description="Exocyst complex subunit Exo70 C-terminal" evidence="5">
    <location>
        <begin position="6"/>
        <end position="97"/>
    </location>
</feature>
<dbReference type="PANTHER" id="PTHR12542:SF41">
    <property type="entry name" value="EXOCYST COMPLEX COMPONENT 7"/>
    <property type="match status" value="1"/>
</dbReference>
<protein>
    <recommendedName>
        <fullName evidence="4">Exocyst subunit Exo70 family protein</fullName>
    </recommendedName>
</protein>
<dbReference type="InterPro" id="IPR016159">
    <property type="entry name" value="Cullin_repeat-like_dom_sf"/>
</dbReference>
<dbReference type="PANTHER" id="PTHR12542">
    <property type="entry name" value="EXOCYST COMPLEX PROTEIN EXO70"/>
    <property type="match status" value="1"/>
</dbReference>
<comment type="function">
    <text evidence="4">Component of the exocyst complex.</text>
</comment>
<dbReference type="Proteomes" id="UP001497512">
    <property type="component" value="Chromosome 13"/>
</dbReference>
<sequence length="103" mass="11581">MSRHMLLSSGEAITKSKRSPEKLFVLFDMYETLHDLNWRFGYQIQDVFCGEPAAGIEAAAGFMRQLAQSAKETFGDFEDAVEKDASKPPVFVELSVHIEPIVQ</sequence>
<gene>
    <name evidence="6" type="ORF">CSSPTR1EN2_LOCUS5863</name>
</gene>
<evidence type="ECO:0000259" key="5">
    <source>
        <dbReference type="Pfam" id="PF03081"/>
    </source>
</evidence>